<evidence type="ECO:0000259" key="9">
    <source>
        <dbReference type="SMART" id="SM00831"/>
    </source>
</evidence>
<dbReference type="InterPro" id="IPR008250">
    <property type="entry name" value="ATPase_P-typ_transduc_dom_A_sf"/>
</dbReference>
<keyword evidence="11" id="KW-1185">Reference proteome</keyword>
<evidence type="ECO:0000256" key="3">
    <source>
        <dbReference type="ARBA" id="ARBA00022741"/>
    </source>
</evidence>
<gene>
    <name evidence="10" type="ORF">N4264_14610</name>
</gene>
<dbReference type="NCBIfam" id="TIGR01494">
    <property type="entry name" value="ATPase_P-type"/>
    <property type="match status" value="2"/>
</dbReference>
<evidence type="ECO:0000313" key="11">
    <source>
        <dbReference type="Proteomes" id="UP001064632"/>
    </source>
</evidence>
<dbReference type="PRINTS" id="PR00119">
    <property type="entry name" value="CATATPASE"/>
</dbReference>
<keyword evidence="4" id="KW-0067">ATP-binding</keyword>
<evidence type="ECO:0000256" key="7">
    <source>
        <dbReference type="ARBA" id="ARBA00023136"/>
    </source>
</evidence>
<evidence type="ECO:0000256" key="2">
    <source>
        <dbReference type="ARBA" id="ARBA00022692"/>
    </source>
</evidence>
<feature type="transmembrane region" description="Helical" evidence="8">
    <location>
        <begin position="244"/>
        <end position="263"/>
    </location>
</feature>
<dbReference type="Pfam" id="PF00690">
    <property type="entry name" value="Cation_ATPase_N"/>
    <property type="match status" value="1"/>
</dbReference>
<feature type="domain" description="Cation-transporting P-type ATPase N-terminal" evidence="9">
    <location>
        <begin position="5"/>
        <end position="76"/>
    </location>
</feature>
<proteinExistence type="predicted"/>
<dbReference type="Gene3D" id="3.40.1110.10">
    <property type="entry name" value="Calcium-transporting ATPase, cytoplasmic domain N"/>
    <property type="match status" value="2"/>
</dbReference>
<accession>A0ABY6B885</accession>
<dbReference type="InterPro" id="IPR001757">
    <property type="entry name" value="P_typ_ATPase"/>
</dbReference>
<keyword evidence="5" id="KW-1278">Translocase</keyword>
<evidence type="ECO:0000256" key="6">
    <source>
        <dbReference type="ARBA" id="ARBA00022989"/>
    </source>
</evidence>
<keyword evidence="6 8" id="KW-1133">Transmembrane helix</keyword>
<dbReference type="InterPro" id="IPR044492">
    <property type="entry name" value="P_typ_ATPase_HD_dom"/>
</dbReference>
<dbReference type="Pfam" id="PF00122">
    <property type="entry name" value="E1-E2_ATPase"/>
    <property type="match status" value="1"/>
</dbReference>
<name>A0ABY6B885_9GAMM</name>
<evidence type="ECO:0000256" key="5">
    <source>
        <dbReference type="ARBA" id="ARBA00022967"/>
    </source>
</evidence>
<dbReference type="SFLD" id="SFLDF00027">
    <property type="entry name" value="p-type_atpase"/>
    <property type="match status" value="1"/>
</dbReference>
<dbReference type="SUPFAM" id="SSF81660">
    <property type="entry name" value="Metal cation-transporting ATPase, ATP-binding domain N"/>
    <property type="match status" value="1"/>
</dbReference>
<dbReference type="InterPro" id="IPR059000">
    <property type="entry name" value="ATPase_P-type_domA"/>
</dbReference>
<dbReference type="SUPFAM" id="SSF81653">
    <property type="entry name" value="Calcium ATPase, transduction domain A"/>
    <property type="match status" value="1"/>
</dbReference>
<dbReference type="InterPro" id="IPR018303">
    <property type="entry name" value="ATPase_P-typ_P_site"/>
</dbReference>
<feature type="transmembrane region" description="Helical" evidence="8">
    <location>
        <begin position="728"/>
        <end position="751"/>
    </location>
</feature>
<dbReference type="SFLD" id="SFLDS00003">
    <property type="entry name" value="Haloacid_Dehalogenase"/>
    <property type="match status" value="1"/>
</dbReference>
<dbReference type="InterPro" id="IPR036412">
    <property type="entry name" value="HAD-like_sf"/>
</dbReference>
<keyword evidence="7 8" id="KW-0472">Membrane</keyword>
<reference evidence="10" key="1">
    <citation type="submission" date="2022-09" db="EMBL/GenBank/DDBJ databases">
        <title>Tahibacter sp. nov., isolated from a fresh water.</title>
        <authorList>
            <person name="Baek J.H."/>
            <person name="Lee J.K."/>
            <person name="Kim J.M."/>
            <person name="Jeon C.O."/>
        </authorList>
    </citation>
    <scope>NUCLEOTIDE SEQUENCE</scope>
    <source>
        <strain evidence="10">W38</strain>
    </source>
</reference>
<dbReference type="EMBL" id="CP104694">
    <property type="protein sequence ID" value="UXI65987.1"/>
    <property type="molecule type" value="Genomic_DNA"/>
</dbReference>
<keyword evidence="2 8" id="KW-0812">Transmembrane</keyword>
<evidence type="ECO:0000256" key="8">
    <source>
        <dbReference type="SAM" id="Phobius"/>
    </source>
</evidence>
<feature type="transmembrane region" description="Helical" evidence="8">
    <location>
        <begin position="275"/>
        <end position="299"/>
    </location>
</feature>
<feature type="transmembrane region" description="Helical" evidence="8">
    <location>
        <begin position="55"/>
        <end position="74"/>
    </location>
</feature>
<dbReference type="InterPro" id="IPR004014">
    <property type="entry name" value="ATPase_P-typ_cation-transptr_N"/>
</dbReference>
<evidence type="ECO:0000256" key="4">
    <source>
        <dbReference type="ARBA" id="ARBA00022840"/>
    </source>
</evidence>
<dbReference type="InterPro" id="IPR023214">
    <property type="entry name" value="HAD_sf"/>
</dbReference>
<feature type="transmembrane region" description="Helical" evidence="8">
    <location>
        <begin position="654"/>
        <end position="675"/>
    </location>
</feature>
<keyword evidence="3" id="KW-0547">Nucleotide-binding</keyword>
<dbReference type="PANTHER" id="PTHR42861">
    <property type="entry name" value="CALCIUM-TRANSPORTING ATPASE"/>
    <property type="match status" value="1"/>
</dbReference>
<dbReference type="Pfam" id="PF00689">
    <property type="entry name" value="Cation_ATPase_C"/>
    <property type="match status" value="1"/>
</dbReference>
<dbReference type="Proteomes" id="UP001064632">
    <property type="component" value="Chromosome"/>
</dbReference>
<dbReference type="Gene3D" id="1.20.1110.10">
    <property type="entry name" value="Calcium-transporting ATPase, transmembrane domain"/>
    <property type="match status" value="2"/>
</dbReference>
<dbReference type="SUPFAM" id="SSF81665">
    <property type="entry name" value="Calcium ATPase, transmembrane domain M"/>
    <property type="match status" value="1"/>
</dbReference>
<dbReference type="InterPro" id="IPR023299">
    <property type="entry name" value="ATPase_P-typ_cyto_dom_N"/>
</dbReference>
<evidence type="ECO:0000256" key="1">
    <source>
        <dbReference type="ARBA" id="ARBA00004141"/>
    </source>
</evidence>
<evidence type="ECO:0000313" key="10">
    <source>
        <dbReference type="EMBL" id="UXI65987.1"/>
    </source>
</evidence>
<organism evidence="10 11">
    <name type="scientific">Tahibacter amnicola</name>
    <dbReference type="NCBI Taxonomy" id="2976241"/>
    <lineage>
        <taxon>Bacteria</taxon>
        <taxon>Pseudomonadati</taxon>
        <taxon>Pseudomonadota</taxon>
        <taxon>Gammaproteobacteria</taxon>
        <taxon>Lysobacterales</taxon>
        <taxon>Rhodanobacteraceae</taxon>
        <taxon>Tahibacter</taxon>
    </lineage>
</organism>
<dbReference type="Pfam" id="PF00702">
    <property type="entry name" value="Hydrolase"/>
    <property type="match status" value="1"/>
</dbReference>
<feature type="transmembrane region" description="Helical" evidence="8">
    <location>
        <begin position="80"/>
        <end position="99"/>
    </location>
</feature>
<dbReference type="RefSeq" id="WP_261692977.1">
    <property type="nucleotide sequence ID" value="NZ_CP104694.1"/>
</dbReference>
<feature type="transmembrane region" description="Helical" evidence="8">
    <location>
        <begin position="757"/>
        <end position="774"/>
    </location>
</feature>
<dbReference type="SMART" id="SM00831">
    <property type="entry name" value="Cation_ATPase_N"/>
    <property type="match status" value="1"/>
</dbReference>
<feature type="transmembrane region" description="Helical" evidence="8">
    <location>
        <begin position="795"/>
        <end position="819"/>
    </location>
</feature>
<dbReference type="InterPro" id="IPR006068">
    <property type="entry name" value="ATPase_P-typ_cation-transptr_C"/>
</dbReference>
<dbReference type="PRINTS" id="PR00120">
    <property type="entry name" value="HATPASE"/>
</dbReference>
<dbReference type="SFLD" id="SFLDG00002">
    <property type="entry name" value="C1.7:_P-type_atpase_like"/>
    <property type="match status" value="1"/>
</dbReference>
<sequence length="863" mass="91691">MLRTDFISRTSTRDTTSAVWSGLASTEALHRLQVGGPNALPQPPRRTLLRLAVGVLREPMFLLLICAASLYLVIGDPSQGVLLAGFAALTVALVVVQQARSEHALEALRTLGAPTARVMRDGIERRIAATDVVVGDLILISEGERVPADGVLRRADQLSIDESLLTGESAPVQKCVVDEPTPGSPGGDGQPWIYAGTLVVAGHGIAEVRATGIATQAGRIGLALAAIDLTATPLQQNIGRLVRLFGLLALIVCGIVVLLNGVLRDAWFDGAQTGIALAMAILPEEFPMVLAVFLALGAWRLARQKVLVRRPAVVEALGATTVLCLDKTGTLTENRMRVRALSIDGETMHLRGDETVLPEAFHTLLEYGVLASKRRAIDPMDRATTTLAVRTLTGTEHLHEEWPLRHEYGLTHELPALTRVWQDTLGRRVVASKGAPEAIARLCRLDDAVYKRRCADVEALARQGLRVLAVAAAQLGGDESIDRPSEIAFQWIGLLAFEDPLRAGAASAIATARAAGIAVVMITGDYPATAREIARQAGIDTGPGVVDGTMLDGMDDAQLDKVVRAVRVFARIRPEQKLRLVEALQRAGEVVAMTGDGVNDAPALKAAHIGLALGSRATDVAREAAGIVLLNDDVGDLVEGIRQGRRIFDNLRKAMVYIIAIHLPIAGLALLPLLFGLPTLLLPAHVVLIEMVIDPVCSIAFESTPAARDLMDRPPRPSREPLVAGKHFALGLVQGGLLLAATILVYTVALAGNDEGTARALALITLTAGNLTLVRVNMARGSTLASLWERGHAAFWWIAATAGVVITICIVVPGVARLFHFSAPSLHSVLLAIAFGTGSVLLFDFIKKLLPASPGERPPTLAT</sequence>
<dbReference type="PROSITE" id="PS00154">
    <property type="entry name" value="ATPASE_E1_E2"/>
    <property type="match status" value="1"/>
</dbReference>
<feature type="transmembrane region" description="Helical" evidence="8">
    <location>
        <begin position="825"/>
        <end position="846"/>
    </location>
</feature>
<comment type="subcellular location">
    <subcellularLocation>
        <location evidence="1">Membrane</location>
        <topology evidence="1">Multi-pass membrane protein</topology>
    </subcellularLocation>
</comment>
<protein>
    <submittedName>
        <fullName evidence="10">Cation-translocating P-type ATPase</fullName>
    </submittedName>
</protein>
<dbReference type="InterPro" id="IPR023298">
    <property type="entry name" value="ATPase_P-typ_TM_dom_sf"/>
</dbReference>
<dbReference type="Gene3D" id="3.40.50.1000">
    <property type="entry name" value="HAD superfamily/HAD-like"/>
    <property type="match status" value="2"/>
</dbReference>
<dbReference type="Gene3D" id="2.70.150.10">
    <property type="entry name" value="Calcium-transporting ATPase, cytoplasmic transduction domain A"/>
    <property type="match status" value="1"/>
</dbReference>
<dbReference type="SUPFAM" id="SSF56784">
    <property type="entry name" value="HAD-like"/>
    <property type="match status" value="1"/>
</dbReference>